<evidence type="ECO:0000256" key="1">
    <source>
        <dbReference type="SAM" id="MobiDB-lite"/>
    </source>
</evidence>
<organism evidence="2">
    <name type="scientific">Methylophaga aminisulfidivorans</name>
    <dbReference type="NCBI Taxonomy" id="230105"/>
    <lineage>
        <taxon>Bacteria</taxon>
        <taxon>Pseudomonadati</taxon>
        <taxon>Pseudomonadota</taxon>
        <taxon>Gammaproteobacteria</taxon>
        <taxon>Thiotrichales</taxon>
        <taxon>Piscirickettsiaceae</taxon>
        <taxon>Methylophaga</taxon>
    </lineage>
</organism>
<accession>A0A7C1ZR68</accession>
<feature type="compositionally biased region" description="Low complexity" evidence="1">
    <location>
        <begin position="211"/>
        <end position="222"/>
    </location>
</feature>
<comment type="caution">
    <text evidence="2">The sequence shown here is derived from an EMBL/GenBank/DDBJ whole genome shotgun (WGS) entry which is preliminary data.</text>
</comment>
<gene>
    <name evidence="2" type="ORF">ENI26_10610</name>
</gene>
<sequence length="249" mass="27939">MADKANGQEPVKPLSEEELSSVLESDLNHSTFVFGENPDKSPRTWKMVPLPWKFEKQFRKHAMPMLATSYKPFETLMGIISQKFYSDVTPSFIESVVSSETAMDDYMERCVHVILISQDKNITLEWVEKNATSRDQMFSIITRQADLHKLLDRLGESLAERFVKLAGSLGIANLDLPTLKQLWKQRVGSFSAQLTKILGIEVKRSGPFMESISSTGHPSSTSLEENEQSEQTTPSKDLASASKPVIPLT</sequence>
<feature type="region of interest" description="Disordered" evidence="1">
    <location>
        <begin position="209"/>
        <end position="249"/>
    </location>
</feature>
<dbReference type="AlphaFoldDB" id="A0A7C1ZR68"/>
<name>A0A7C1ZR68_9GAMM</name>
<proteinExistence type="predicted"/>
<dbReference type="EMBL" id="DRHY01000233">
    <property type="protein sequence ID" value="HEC74803.1"/>
    <property type="molecule type" value="Genomic_DNA"/>
</dbReference>
<protein>
    <submittedName>
        <fullName evidence="2">Uncharacterized protein</fullName>
    </submittedName>
</protein>
<reference evidence="2" key="1">
    <citation type="journal article" date="2020" name="mSystems">
        <title>Genome- and Community-Level Interaction Insights into Carbon Utilization and Element Cycling Functions of Hydrothermarchaeota in Hydrothermal Sediment.</title>
        <authorList>
            <person name="Zhou Z."/>
            <person name="Liu Y."/>
            <person name="Xu W."/>
            <person name="Pan J."/>
            <person name="Luo Z.H."/>
            <person name="Li M."/>
        </authorList>
    </citation>
    <scope>NUCLEOTIDE SEQUENCE [LARGE SCALE GENOMIC DNA]</scope>
    <source>
        <strain evidence="2">HyVt-380</strain>
    </source>
</reference>
<evidence type="ECO:0000313" key="2">
    <source>
        <dbReference type="EMBL" id="HEC74803.1"/>
    </source>
</evidence>
<dbReference type="Proteomes" id="UP000886384">
    <property type="component" value="Unassembled WGS sequence"/>
</dbReference>